<keyword evidence="2" id="KW-1185">Reference proteome</keyword>
<organism evidence="1 2">
    <name type="scientific">Rhynchosporium graminicola</name>
    <dbReference type="NCBI Taxonomy" id="2792576"/>
    <lineage>
        <taxon>Eukaryota</taxon>
        <taxon>Fungi</taxon>
        <taxon>Dikarya</taxon>
        <taxon>Ascomycota</taxon>
        <taxon>Pezizomycotina</taxon>
        <taxon>Leotiomycetes</taxon>
        <taxon>Helotiales</taxon>
        <taxon>Ploettnerulaceae</taxon>
        <taxon>Rhynchosporium</taxon>
    </lineage>
</organism>
<comment type="caution">
    <text evidence="1">The sequence shown here is derived from an EMBL/GenBank/DDBJ whole genome shotgun (WGS) entry which is preliminary data.</text>
</comment>
<dbReference type="Proteomes" id="UP000178129">
    <property type="component" value="Unassembled WGS sequence"/>
</dbReference>
<sequence length="118" mass="13022">MYTRVAGPCMEDGGSPSVMTSPALASQVIRQVVCNERRREINGREYILSKSQLSGPFDYSNTCMGLRSSQKGTSRMKKAPRILVILLRPNSAEGRTLGAQKPSWWLHLHLTIASDATT</sequence>
<proteinExistence type="predicted"/>
<gene>
    <name evidence="1" type="ORF">RCO7_14098</name>
</gene>
<protein>
    <submittedName>
        <fullName evidence="1">Uncharacterized protein</fullName>
    </submittedName>
</protein>
<reference evidence="2" key="1">
    <citation type="submission" date="2016-03" db="EMBL/GenBank/DDBJ databases">
        <authorList>
            <person name="Ploux O."/>
        </authorList>
    </citation>
    <scope>NUCLEOTIDE SEQUENCE [LARGE SCALE GENOMIC DNA]</scope>
    <source>
        <strain evidence="2">UK7</strain>
    </source>
</reference>
<name>A0A1E1JVE8_9HELO</name>
<dbReference type="InParanoid" id="A0A1E1JVE8"/>
<dbReference type="EMBL" id="FJUW01000001">
    <property type="protein sequence ID" value="CZS88204.1"/>
    <property type="molecule type" value="Genomic_DNA"/>
</dbReference>
<dbReference type="AlphaFoldDB" id="A0A1E1JVE8"/>
<evidence type="ECO:0000313" key="2">
    <source>
        <dbReference type="Proteomes" id="UP000178129"/>
    </source>
</evidence>
<accession>A0A1E1JVE8</accession>
<evidence type="ECO:0000313" key="1">
    <source>
        <dbReference type="EMBL" id="CZS88204.1"/>
    </source>
</evidence>